<dbReference type="GO" id="GO:0004733">
    <property type="term" value="F:pyridoxamine phosphate oxidase activity"/>
    <property type="evidence" value="ECO:0007669"/>
    <property type="project" value="UniProtKB-UniRule"/>
</dbReference>
<reference evidence="10" key="1">
    <citation type="journal article" date="2014" name="Int. J. Syst. Evol. Microbiol.">
        <title>Complete genome sequence of Corynebacterium casei LMG S-19264T (=DSM 44701T), isolated from a smear-ripened cheese.</title>
        <authorList>
            <consortium name="US DOE Joint Genome Institute (JGI-PGF)"/>
            <person name="Walter F."/>
            <person name="Albersmeier A."/>
            <person name="Kalinowski J."/>
            <person name="Ruckert C."/>
        </authorList>
    </citation>
    <scope>NUCLEOTIDE SEQUENCE</scope>
    <source>
        <strain evidence="10">KCTC 42590</strain>
    </source>
</reference>
<dbReference type="GO" id="GO:0008615">
    <property type="term" value="P:pyridoxine biosynthetic process"/>
    <property type="evidence" value="ECO:0007669"/>
    <property type="project" value="UniProtKB-UniRule"/>
</dbReference>
<dbReference type="RefSeq" id="WP_191252953.1">
    <property type="nucleotide sequence ID" value="NZ_BNCI01000002.1"/>
</dbReference>
<keyword evidence="2 6" id="KW-0285">Flavoprotein</keyword>
<dbReference type="PANTHER" id="PTHR10851">
    <property type="entry name" value="PYRIDOXINE-5-PHOSPHATE OXIDASE"/>
    <property type="match status" value="1"/>
</dbReference>
<evidence type="ECO:0000256" key="3">
    <source>
        <dbReference type="ARBA" id="ARBA00022643"/>
    </source>
</evidence>
<dbReference type="EC" id="1.4.3.5" evidence="6"/>
<evidence type="ECO:0000256" key="7">
    <source>
        <dbReference type="PIRSR" id="PIRSR000190-2"/>
    </source>
</evidence>
<dbReference type="PIRSF" id="PIRSF000190">
    <property type="entry name" value="Pyd_amn-ph_oxd"/>
    <property type="match status" value="1"/>
</dbReference>
<dbReference type="NCBIfam" id="TIGR00558">
    <property type="entry name" value="pdxH"/>
    <property type="match status" value="1"/>
</dbReference>
<comment type="caution">
    <text evidence="10">The sequence shown here is derived from an EMBL/GenBank/DDBJ whole genome shotgun (WGS) entry which is preliminary data.</text>
</comment>
<feature type="binding site" evidence="6">
    <location>
        <position position="109"/>
    </location>
    <ligand>
        <name>substrate</name>
    </ligand>
</feature>
<keyword evidence="3 6" id="KW-0288">FMN</keyword>
<comment type="cofactor">
    <cofactor evidence="6 7">
        <name>FMN</name>
        <dbReference type="ChEBI" id="CHEBI:58210"/>
    </cofactor>
    <text evidence="6 7">Binds 1 FMN per subunit.</text>
</comment>
<comment type="similarity">
    <text evidence="1 6">Belongs to the pyridoxamine 5'-phosphate oxidase family.</text>
</comment>
<accession>A0A919E9Q6</accession>
<reference evidence="10" key="2">
    <citation type="submission" date="2020-09" db="EMBL/GenBank/DDBJ databases">
        <authorList>
            <person name="Sun Q."/>
            <person name="Kim S."/>
        </authorList>
    </citation>
    <scope>NUCLEOTIDE SEQUENCE</scope>
    <source>
        <strain evidence="10">KCTC 42590</strain>
    </source>
</reference>
<evidence type="ECO:0000313" key="10">
    <source>
        <dbReference type="EMBL" id="GHF26701.1"/>
    </source>
</evidence>
<feature type="domain" description="Pyridoxine 5'-phosphate oxidase dimerisation C-terminal" evidence="9">
    <location>
        <begin position="158"/>
        <end position="198"/>
    </location>
</feature>
<feature type="binding site" evidence="6 7">
    <location>
        <position position="69"/>
    </location>
    <ligand>
        <name>FMN</name>
        <dbReference type="ChEBI" id="CHEBI:58210"/>
    </ligand>
</feature>
<feature type="domain" description="Pyridoxamine 5'-phosphate oxidase N-terminal" evidence="8">
    <location>
        <begin position="19"/>
        <end position="143"/>
    </location>
</feature>
<dbReference type="InterPro" id="IPR011576">
    <property type="entry name" value="Pyridox_Oxase_N"/>
</dbReference>
<dbReference type="InterPro" id="IPR012349">
    <property type="entry name" value="Split_barrel_FMN-bd"/>
</dbReference>
<evidence type="ECO:0000256" key="4">
    <source>
        <dbReference type="ARBA" id="ARBA00023002"/>
    </source>
</evidence>
<proteinExistence type="inferred from homology"/>
<feature type="binding site" evidence="6 7">
    <location>
        <begin position="47"/>
        <end position="52"/>
    </location>
    <ligand>
        <name>FMN</name>
        <dbReference type="ChEBI" id="CHEBI:58210"/>
    </ligand>
</feature>
<dbReference type="GO" id="GO:0010181">
    <property type="term" value="F:FMN binding"/>
    <property type="evidence" value="ECO:0007669"/>
    <property type="project" value="UniProtKB-UniRule"/>
</dbReference>
<evidence type="ECO:0000256" key="2">
    <source>
        <dbReference type="ARBA" id="ARBA00022630"/>
    </source>
</evidence>
<evidence type="ECO:0000313" key="11">
    <source>
        <dbReference type="Proteomes" id="UP000630923"/>
    </source>
</evidence>
<keyword evidence="4 6" id="KW-0560">Oxidoreductase</keyword>
<comment type="pathway">
    <text evidence="6">Cofactor metabolism; pyridoxal 5'-phosphate salvage; pyridoxal 5'-phosphate from pyridoxamine 5'-phosphate: step 1/1.</text>
</comment>
<dbReference type="InterPro" id="IPR019576">
    <property type="entry name" value="Pyridoxamine_oxidase_dimer_C"/>
</dbReference>
<dbReference type="Proteomes" id="UP000630923">
    <property type="component" value="Unassembled WGS sequence"/>
</dbReference>
<dbReference type="Pfam" id="PF01243">
    <property type="entry name" value="PNPOx_N"/>
    <property type="match status" value="1"/>
</dbReference>
<evidence type="ECO:0000256" key="1">
    <source>
        <dbReference type="ARBA" id="ARBA00007301"/>
    </source>
</evidence>
<feature type="binding site" evidence="6">
    <location>
        <position position="113"/>
    </location>
    <ligand>
        <name>substrate</name>
    </ligand>
</feature>
<dbReference type="InterPro" id="IPR000659">
    <property type="entry name" value="Pyridox_Oxase"/>
</dbReference>
<dbReference type="Gene3D" id="2.30.110.10">
    <property type="entry name" value="Electron Transport, Fmn-binding Protein, Chain A"/>
    <property type="match status" value="1"/>
</dbReference>
<sequence>MTEKLVPHAEPYTRFGEWLKEAEKSELNDPTGMALATSTSDGFPSLRMVLMKGYDENGFVFYTNLGSRKAKELIENPKASILFHWKSLRRQVRAEGVVTPVTEAEADEYFQQRPRTSRIGAWASKQSTPMAERFEFEAKIAKFTAEFGIGDIPRPDFWSGFRIQPKRFEFWTDKKFRLHERLQYDQKDGGWSVSTLYP</sequence>
<keyword evidence="11" id="KW-1185">Reference proteome</keyword>
<name>A0A919E9Q6_9PROT</name>
<dbReference type="NCBIfam" id="NF004231">
    <property type="entry name" value="PRK05679.1"/>
    <property type="match status" value="1"/>
</dbReference>
<organism evidence="10 11">
    <name type="scientific">Kordiimonas sediminis</name>
    <dbReference type="NCBI Taxonomy" id="1735581"/>
    <lineage>
        <taxon>Bacteria</taxon>
        <taxon>Pseudomonadati</taxon>
        <taxon>Pseudomonadota</taxon>
        <taxon>Alphaproteobacteria</taxon>
        <taxon>Kordiimonadales</taxon>
        <taxon>Kordiimonadaceae</taxon>
        <taxon>Kordiimonas</taxon>
    </lineage>
</organism>
<comment type="catalytic activity">
    <reaction evidence="6">
        <text>pyridoxine 5'-phosphate + O2 = pyridoxal 5'-phosphate + H2O2</text>
        <dbReference type="Rhea" id="RHEA:15149"/>
        <dbReference type="ChEBI" id="CHEBI:15379"/>
        <dbReference type="ChEBI" id="CHEBI:16240"/>
        <dbReference type="ChEBI" id="CHEBI:58589"/>
        <dbReference type="ChEBI" id="CHEBI:597326"/>
        <dbReference type="EC" id="1.4.3.5"/>
    </reaction>
</comment>
<comment type="subunit">
    <text evidence="6">Homodimer.</text>
</comment>
<evidence type="ECO:0000259" key="9">
    <source>
        <dbReference type="Pfam" id="PF10590"/>
    </source>
</evidence>
<dbReference type="EMBL" id="BNCI01000002">
    <property type="protein sequence ID" value="GHF26701.1"/>
    <property type="molecule type" value="Genomic_DNA"/>
</dbReference>
<feature type="binding site" evidence="6 7">
    <location>
        <position position="171"/>
    </location>
    <ligand>
        <name>FMN</name>
        <dbReference type="ChEBI" id="CHEBI:58210"/>
    </ligand>
</feature>
<gene>
    <name evidence="6 10" type="primary">pdxH</name>
    <name evidence="10" type="ORF">GCM10017044_22140</name>
</gene>
<evidence type="ECO:0000256" key="5">
    <source>
        <dbReference type="ARBA" id="ARBA00023096"/>
    </source>
</evidence>
<feature type="binding site" evidence="6 7">
    <location>
        <begin position="62"/>
        <end position="63"/>
    </location>
    <ligand>
        <name>FMN</name>
        <dbReference type="ChEBI" id="CHEBI:58210"/>
    </ligand>
</feature>
<feature type="binding site" evidence="6">
    <location>
        <position position="117"/>
    </location>
    <ligand>
        <name>substrate</name>
    </ligand>
</feature>
<protein>
    <recommendedName>
        <fullName evidence="6">Pyridoxine/pyridoxamine 5'-phosphate oxidase</fullName>
        <ecNumber evidence="6">1.4.3.5</ecNumber>
    </recommendedName>
    <alternativeName>
        <fullName evidence="6">PNP/PMP oxidase</fullName>
        <shortName evidence="6">PNPOx</shortName>
    </alternativeName>
    <alternativeName>
        <fullName evidence="6">Pyridoxal 5'-phosphate synthase</fullName>
    </alternativeName>
</protein>
<dbReference type="PANTHER" id="PTHR10851:SF0">
    <property type="entry name" value="PYRIDOXINE-5'-PHOSPHATE OXIDASE"/>
    <property type="match status" value="1"/>
</dbReference>
<comment type="function">
    <text evidence="6">Catalyzes the oxidation of either pyridoxine 5'-phosphate (PNP) or pyridoxamine 5'-phosphate (PMP) into pyridoxal 5'-phosphate (PLP).</text>
</comment>
<comment type="pathway">
    <text evidence="6">Cofactor metabolism; pyridoxal 5'-phosphate salvage; pyridoxal 5'-phosphate from pyridoxine 5'-phosphate: step 1/1.</text>
</comment>
<evidence type="ECO:0000256" key="6">
    <source>
        <dbReference type="HAMAP-Rule" id="MF_01629"/>
    </source>
</evidence>
<feature type="binding site" evidence="6 7">
    <location>
        <position position="181"/>
    </location>
    <ligand>
        <name>FMN</name>
        <dbReference type="ChEBI" id="CHEBI:58210"/>
    </ligand>
</feature>
<feature type="binding site" evidence="6">
    <location>
        <begin position="177"/>
        <end position="179"/>
    </location>
    <ligand>
        <name>substrate</name>
    </ligand>
</feature>
<evidence type="ECO:0000259" key="8">
    <source>
        <dbReference type="Pfam" id="PF01243"/>
    </source>
</evidence>
<feature type="binding site" evidence="6 7">
    <location>
        <begin position="126"/>
        <end position="127"/>
    </location>
    <ligand>
        <name>FMN</name>
        <dbReference type="ChEBI" id="CHEBI:58210"/>
    </ligand>
</feature>
<dbReference type="AlphaFoldDB" id="A0A919E9Q6"/>
<feature type="binding site" evidence="6 7">
    <location>
        <position position="91"/>
    </location>
    <ligand>
        <name>FMN</name>
        <dbReference type="ChEBI" id="CHEBI:58210"/>
    </ligand>
</feature>
<dbReference type="HAMAP" id="MF_01629">
    <property type="entry name" value="PdxH"/>
    <property type="match status" value="1"/>
</dbReference>
<dbReference type="Pfam" id="PF10590">
    <property type="entry name" value="PNP_phzG_C"/>
    <property type="match status" value="1"/>
</dbReference>
<keyword evidence="5 6" id="KW-0664">Pyridoxine biosynthesis</keyword>
<comment type="catalytic activity">
    <reaction evidence="6">
        <text>pyridoxamine 5'-phosphate + O2 + H2O = pyridoxal 5'-phosphate + H2O2 + NH4(+)</text>
        <dbReference type="Rhea" id="RHEA:15817"/>
        <dbReference type="ChEBI" id="CHEBI:15377"/>
        <dbReference type="ChEBI" id="CHEBI:15379"/>
        <dbReference type="ChEBI" id="CHEBI:16240"/>
        <dbReference type="ChEBI" id="CHEBI:28938"/>
        <dbReference type="ChEBI" id="CHEBI:58451"/>
        <dbReference type="ChEBI" id="CHEBI:597326"/>
        <dbReference type="EC" id="1.4.3.5"/>
    </reaction>
</comment>
<dbReference type="SUPFAM" id="SSF50475">
    <property type="entry name" value="FMN-binding split barrel"/>
    <property type="match status" value="1"/>
</dbReference>
<feature type="binding site" evidence="6">
    <location>
        <position position="52"/>
    </location>
    <ligand>
        <name>substrate</name>
    </ligand>
</feature>
<feature type="binding site" evidence="6 7">
    <location>
        <position position="68"/>
    </location>
    <ligand>
        <name>FMN</name>
        <dbReference type="ChEBI" id="CHEBI:58210"/>
    </ligand>
</feature>